<dbReference type="Gene3D" id="3.40.50.1820">
    <property type="entry name" value="alpha/beta hydrolase"/>
    <property type="match status" value="1"/>
</dbReference>
<dbReference type="InterPro" id="IPR029058">
    <property type="entry name" value="AB_hydrolase_fold"/>
</dbReference>
<reference evidence="4" key="1">
    <citation type="journal article" date="2019" name="Int. J. Syst. Evol. Microbiol.">
        <title>The Global Catalogue of Microorganisms (GCM) 10K type strain sequencing project: providing services to taxonomists for standard genome sequencing and annotation.</title>
        <authorList>
            <consortium name="The Broad Institute Genomics Platform"/>
            <consortium name="The Broad Institute Genome Sequencing Center for Infectious Disease"/>
            <person name="Wu L."/>
            <person name="Ma J."/>
        </authorList>
    </citation>
    <scope>NUCLEOTIDE SEQUENCE [LARGE SCALE GENOMIC DNA]</scope>
    <source>
        <strain evidence="4">KACC 12649</strain>
    </source>
</reference>
<sequence>MKSIFSHVICLAVLLALQPLAEAGPVKDHAGRWLGDLKTPGGRTLRLGAELFTRADGSAWASVASPDQDAIDIPVTSIEENGDTIELTLPFAALTLTWAKDHFKGVWKQGEAPLAFELRKVGDFPMKVRPQTPKAPFPYKNEALAISTADGVTLGATLSIPHGVTRPNVVVLVAGSGPATRDGHGDAHRPFAVLADHLARRGIAVLRYDKRGVARSTGNFEKHTLADLIDDLDGVVRTLKARNEFNHLGLVGHSEGSPIAAAVAARHPESVGFVVSLAGVGLPGLDALVLQDWIWAKDRGASPAEADWAMAYARKFYEVVLAHTEPGARVAALKALYDGLRPAEQDRIRKLEMNQGTLSLAWAQKPFLRASLQADPSADWRAVRCPVLALNGALDHQVPAKENLRGIVAALNAGGNRRVESDILPSLNHAFQTAVTGREDEYGKIDETLSPVALERIVQFAQQQR</sequence>
<dbReference type="Pfam" id="PF12146">
    <property type="entry name" value="Hydrolase_4"/>
    <property type="match status" value="1"/>
</dbReference>
<dbReference type="RefSeq" id="WP_379785416.1">
    <property type="nucleotide sequence ID" value="NZ_JBHSMU010000015.1"/>
</dbReference>
<feature type="domain" description="Serine aminopeptidase S33" evidence="2">
    <location>
        <begin position="183"/>
        <end position="402"/>
    </location>
</feature>
<dbReference type="InterPro" id="IPR053145">
    <property type="entry name" value="AB_hydrolase_Est10"/>
</dbReference>
<proteinExistence type="predicted"/>
<evidence type="ECO:0000256" key="1">
    <source>
        <dbReference type="SAM" id="SignalP"/>
    </source>
</evidence>
<keyword evidence="4" id="KW-1185">Reference proteome</keyword>
<gene>
    <name evidence="3" type="ORF">ACFPN5_19300</name>
</gene>
<name>A0ABW0L976_9BURK</name>
<protein>
    <submittedName>
        <fullName evidence="3">Alpha/beta hydrolase family protein</fullName>
        <ecNumber evidence="3">3.4.-.-</ecNumber>
    </submittedName>
</protein>
<dbReference type="PANTHER" id="PTHR43265">
    <property type="entry name" value="ESTERASE ESTD"/>
    <property type="match status" value="1"/>
</dbReference>
<dbReference type="PANTHER" id="PTHR43265:SF1">
    <property type="entry name" value="ESTERASE ESTD"/>
    <property type="match status" value="1"/>
</dbReference>
<evidence type="ECO:0000313" key="3">
    <source>
        <dbReference type="EMBL" id="MFC5461965.1"/>
    </source>
</evidence>
<dbReference type="Proteomes" id="UP001596050">
    <property type="component" value="Unassembled WGS sequence"/>
</dbReference>
<dbReference type="EMBL" id="JBHSMU010000015">
    <property type="protein sequence ID" value="MFC5461965.1"/>
    <property type="molecule type" value="Genomic_DNA"/>
</dbReference>
<keyword evidence="1" id="KW-0732">Signal</keyword>
<accession>A0ABW0L976</accession>
<evidence type="ECO:0000259" key="2">
    <source>
        <dbReference type="Pfam" id="PF12146"/>
    </source>
</evidence>
<dbReference type="EC" id="3.4.-.-" evidence="3"/>
<evidence type="ECO:0000313" key="4">
    <source>
        <dbReference type="Proteomes" id="UP001596050"/>
    </source>
</evidence>
<organism evidence="3 4">
    <name type="scientific">Massilia niabensis</name>
    <dbReference type="NCBI Taxonomy" id="544910"/>
    <lineage>
        <taxon>Bacteria</taxon>
        <taxon>Pseudomonadati</taxon>
        <taxon>Pseudomonadota</taxon>
        <taxon>Betaproteobacteria</taxon>
        <taxon>Burkholderiales</taxon>
        <taxon>Oxalobacteraceae</taxon>
        <taxon>Telluria group</taxon>
        <taxon>Massilia</taxon>
    </lineage>
</organism>
<dbReference type="SUPFAM" id="SSF53474">
    <property type="entry name" value="alpha/beta-Hydrolases"/>
    <property type="match status" value="1"/>
</dbReference>
<dbReference type="GO" id="GO:0016787">
    <property type="term" value="F:hydrolase activity"/>
    <property type="evidence" value="ECO:0007669"/>
    <property type="project" value="UniProtKB-KW"/>
</dbReference>
<dbReference type="InterPro" id="IPR022742">
    <property type="entry name" value="Hydrolase_4"/>
</dbReference>
<keyword evidence="3" id="KW-0378">Hydrolase</keyword>
<feature type="chain" id="PRO_5045731785" evidence="1">
    <location>
        <begin position="24"/>
        <end position="465"/>
    </location>
</feature>
<comment type="caution">
    <text evidence="3">The sequence shown here is derived from an EMBL/GenBank/DDBJ whole genome shotgun (WGS) entry which is preliminary data.</text>
</comment>
<feature type="signal peptide" evidence="1">
    <location>
        <begin position="1"/>
        <end position="23"/>
    </location>
</feature>